<dbReference type="EMBL" id="NDXW01000001">
    <property type="protein sequence ID" value="RDH45380.1"/>
    <property type="molecule type" value="Genomic_DNA"/>
</dbReference>
<keyword evidence="7" id="KW-0862">Zinc</keyword>
<evidence type="ECO:0000256" key="2">
    <source>
        <dbReference type="ARBA" id="ARBA00005061"/>
    </source>
</evidence>
<dbReference type="PANTHER" id="PTHR12589:SF7">
    <property type="entry name" value="6-PYRUVOYL TETRAHYDROBIOPTERIN SYNTHASE"/>
    <property type="match status" value="1"/>
</dbReference>
<comment type="catalytic activity">
    <reaction evidence="10">
        <text>7,8-dihydroneopterin 3'-triphosphate + H2O = 6-carboxy-5,6,7,8-tetrahydropterin + triphosphate + acetaldehyde + 2 H(+)</text>
        <dbReference type="Rhea" id="RHEA:27966"/>
        <dbReference type="ChEBI" id="CHEBI:15343"/>
        <dbReference type="ChEBI" id="CHEBI:15377"/>
        <dbReference type="ChEBI" id="CHEBI:15378"/>
        <dbReference type="ChEBI" id="CHEBI:18036"/>
        <dbReference type="ChEBI" id="CHEBI:58462"/>
        <dbReference type="ChEBI" id="CHEBI:61032"/>
        <dbReference type="EC" id="4.1.2.50"/>
    </reaction>
</comment>
<keyword evidence="8" id="KW-0456">Lyase</keyword>
<accession>A0A4P9VTK7</accession>
<evidence type="ECO:0000256" key="5">
    <source>
        <dbReference type="ARBA" id="ARBA00018141"/>
    </source>
</evidence>
<evidence type="ECO:0000256" key="8">
    <source>
        <dbReference type="ARBA" id="ARBA00023239"/>
    </source>
</evidence>
<dbReference type="Pfam" id="PF01242">
    <property type="entry name" value="PTPS"/>
    <property type="match status" value="2"/>
</dbReference>
<dbReference type="GO" id="GO:0070497">
    <property type="term" value="F:6-carboxytetrahydropterin synthase activity"/>
    <property type="evidence" value="ECO:0007669"/>
    <property type="project" value="UniProtKB-EC"/>
</dbReference>
<evidence type="ECO:0000256" key="7">
    <source>
        <dbReference type="ARBA" id="ARBA00022833"/>
    </source>
</evidence>
<organism evidence="11 12">
    <name type="scientific">Zooshikella ganghwensis</name>
    <dbReference type="NCBI Taxonomy" id="202772"/>
    <lineage>
        <taxon>Bacteria</taxon>
        <taxon>Pseudomonadati</taxon>
        <taxon>Pseudomonadota</taxon>
        <taxon>Gammaproteobacteria</taxon>
        <taxon>Oceanospirillales</taxon>
        <taxon>Zooshikellaceae</taxon>
        <taxon>Zooshikella</taxon>
    </lineage>
</organism>
<evidence type="ECO:0000256" key="1">
    <source>
        <dbReference type="ARBA" id="ARBA00001947"/>
    </source>
</evidence>
<comment type="similarity">
    <text evidence="3">Belongs to the PTPS family. QueD subfamily.</text>
</comment>
<proteinExistence type="inferred from homology"/>
<name>A0A4P9VTK7_9GAMM</name>
<dbReference type="RefSeq" id="WP_094788351.1">
    <property type="nucleotide sequence ID" value="NZ_NDXW01000001.1"/>
</dbReference>
<gene>
    <name evidence="11" type="ORF">B9G39_19075</name>
</gene>
<evidence type="ECO:0000256" key="6">
    <source>
        <dbReference type="ARBA" id="ARBA00022723"/>
    </source>
</evidence>
<evidence type="ECO:0000256" key="4">
    <source>
        <dbReference type="ARBA" id="ARBA00012982"/>
    </source>
</evidence>
<protein>
    <recommendedName>
        <fullName evidence="5">6-carboxy-5,6,7,8-tetrahydropterin synthase</fullName>
        <ecNumber evidence="4">4.1.2.50</ecNumber>
    </recommendedName>
    <alternativeName>
        <fullName evidence="9">Queuosine biosynthesis protein QueD</fullName>
    </alternativeName>
</protein>
<comment type="caution">
    <text evidence="11">The sequence shown here is derived from an EMBL/GenBank/DDBJ whole genome shotgun (WGS) entry which is preliminary data.</text>
</comment>
<dbReference type="UniPathway" id="UPA00391"/>
<dbReference type="SUPFAM" id="SSF55620">
    <property type="entry name" value="Tetrahydrobiopterin biosynthesis enzymes-like"/>
    <property type="match status" value="2"/>
</dbReference>
<keyword evidence="6" id="KW-0479">Metal-binding</keyword>
<keyword evidence="12" id="KW-1185">Reference proteome</keyword>
<comment type="cofactor">
    <cofactor evidence="1">
        <name>Zn(2+)</name>
        <dbReference type="ChEBI" id="CHEBI:29105"/>
    </cofactor>
</comment>
<dbReference type="Proteomes" id="UP000257039">
    <property type="component" value="Unassembled WGS sequence"/>
</dbReference>
<evidence type="ECO:0000313" key="12">
    <source>
        <dbReference type="Proteomes" id="UP000257039"/>
    </source>
</evidence>
<comment type="pathway">
    <text evidence="2">Purine metabolism; 7-cyano-7-deazaguanine biosynthesis.</text>
</comment>
<evidence type="ECO:0000256" key="3">
    <source>
        <dbReference type="ARBA" id="ARBA00008900"/>
    </source>
</evidence>
<dbReference type="Gene3D" id="3.30.479.10">
    <property type="entry name" value="6-pyruvoyl tetrahydropterin synthase/QueD"/>
    <property type="match status" value="2"/>
</dbReference>
<dbReference type="InterPro" id="IPR007115">
    <property type="entry name" value="6-PTP_synth/QueD"/>
</dbReference>
<dbReference type="AlphaFoldDB" id="A0A4P9VTK7"/>
<dbReference type="PANTHER" id="PTHR12589">
    <property type="entry name" value="PYRUVOYL TETRAHYDROBIOPTERIN SYNTHASE"/>
    <property type="match status" value="1"/>
</dbReference>
<evidence type="ECO:0000313" key="11">
    <source>
        <dbReference type="EMBL" id="RDH45380.1"/>
    </source>
</evidence>
<dbReference type="EC" id="4.1.2.50" evidence="4"/>
<reference evidence="11 12" key="1">
    <citation type="submission" date="2017-04" db="EMBL/GenBank/DDBJ databases">
        <title>Draft genome sequence of Zooshikella ganghwensis VG4 isolated from Red Sea sediments.</title>
        <authorList>
            <person name="Rehman Z."/>
            <person name="Alam I."/>
            <person name="Kamau A."/>
            <person name="Bajic V."/>
            <person name="Leiknes T."/>
        </authorList>
    </citation>
    <scope>NUCLEOTIDE SEQUENCE [LARGE SCALE GENOMIC DNA]</scope>
    <source>
        <strain evidence="11 12">VG4</strain>
    </source>
</reference>
<evidence type="ECO:0000256" key="9">
    <source>
        <dbReference type="ARBA" id="ARBA00031449"/>
    </source>
</evidence>
<sequence>MASLFVEQLTVIDFSYLCPERGLVGESWLVDVVLDGSLNEQGMVFDFGNVKKDIKQAIDSTIDHTLVVPSKSKAIQLVDHGDIREVMLETSQNGILHCQAPSAAIVPIPVDVITPSTLKAVVEEHLKSVVPDNVDSVSVNLYPQSIQEAYYHYSHGLKKHHGDCQRIAHGHRSPLKVKLDGQTSPQLASQWAKKWQDIYLVTEADILDEFENKGFRYIKCGYQAPQGYFELTINKKCCYFFQTDTTVELIAQHLAQEIKKDYPSHQVTVHAYEGYKKGAIATA</sequence>
<dbReference type="GO" id="GO:0046872">
    <property type="term" value="F:metal ion binding"/>
    <property type="evidence" value="ECO:0007669"/>
    <property type="project" value="UniProtKB-KW"/>
</dbReference>
<dbReference type="InterPro" id="IPR038418">
    <property type="entry name" value="6-PTP_synth/QueD_sf"/>
</dbReference>
<evidence type="ECO:0000256" key="10">
    <source>
        <dbReference type="ARBA" id="ARBA00048807"/>
    </source>
</evidence>